<keyword evidence="3" id="KW-1185">Reference proteome</keyword>
<name>A0A0A2T6T9_9BACI</name>
<organism evidence="2 3">
    <name type="scientific">Pontibacillus yanchengensis Y32</name>
    <dbReference type="NCBI Taxonomy" id="1385514"/>
    <lineage>
        <taxon>Bacteria</taxon>
        <taxon>Bacillati</taxon>
        <taxon>Bacillota</taxon>
        <taxon>Bacilli</taxon>
        <taxon>Bacillales</taxon>
        <taxon>Bacillaceae</taxon>
        <taxon>Pontibacillus</taxon>
    </lineage>
</organism>
<evidence type="ECO:0000256" key="1">
    <source>
        <dbReference type="SAM" id="MobiDB-lite"/>
    </source>
</evidence>
<evidence type="ECO:0000313" key="2">
    <source>
        <dbReference type="EMBL" id="KGP71512.1"/>
    </source>
</evidence>
<dbReference type="Proteomes" id="UP000030147">
    <property type="component" value="Unassembled WGS sequence"/>
</dbReference>
<gene>
    <name evidence="2" type="ORF">N782_18495</name>
</gene>
<dbReference type="STRING" id="1385514.N782_18495"/>
<proteinExistence type="predicted"/>
<sequence>MTDKQTEIIEEYFAEVMPSQAIEHAIAFGYVKGTDSQITQTMYSEKAGINSRTLRKYIAENKQAYEEELERAKENAEPEIDITSLDSRSLSEEQIDKFIEVLYQSAITGNARDRQLLIDFTGMTATDVMTFQNTKASSLRWFVKSTLSTISKHMDARALGINLAESSYLYRGDKSSNGNAQNFVNADLEDESFKLELMYWGMAFMSLYNQTEHPDIKLLEKAVRLERMEQETAQEINKAEVKKYEAGKDIKADKKPVSGEALYSKLSEIFSDEEIDEIRAKQQEANRVTKPPELDKEKVEQRASQHEGKLEVLLSVEDELKAMMKKADLKNRARKYQQ</sequence>
<accession>A0A0A2T6T9</accession>
<dbReference type="OrthoDB" id="2865749at2"/>
<feature type="compositionally biased region" description="Basic and acidic residues" evidence="1">
    <location>
        <begin position="290"/>
        <end position="307"/>
    </location>
</feature>
<protein>
    <submittedName>
        <fullName evidence="2">Uncharacterized protein</fullName>
    </submittedName>
</protein>
<reference evidence="2 3" key="1">
    <citation type="journal article" date="2015" name="Stand. Genomic Sci.">
        <title>High quality draft genome sequence of the moderately halophilic bacterium Pontibacillus yanchengensis Y32(T) and comparison among Pontibacillus genomes.</title>
        <authorList>
            <person name="Huang J."/>
            <person name="Qiao Z.X."/>
            <person name="Tang J.W."/>
            <person name="Wang G."/>
        </authorList>
    </citation>
    <scope>NUCLEOTIDE SEQUENCE [LARGE SCALE GENOMIC DNA]</scope>
    <source>
        <strain evidence="2 3">Y32</strain>
    </source>
</reference>
<dbReference type="AlphaFoldDB" id="A0A0A2T6T9"/>
<dbReference type="eggNOG" id="ENOG5033TE3">
    <property type="taxonomic scope" value="Bacteria"/>
</dbReference>
<evidence type="ECO:0000313" key="3">
    <source>
        <dbReference type="Proteomes" id="UP000030147"/>
    </source>
</evidence>
<dbReference type="RefSeq" id="WP_036822739.1">
    <property type="nucleotide sequence ID" value="NZ_AVBF01000060.1"/>
</dbReference>
<comment type="caution">
    <text evidence="2">The sequence shown here is derived from an EMBL/GenBank/DDBJ whole genome shotgun (WGS) entry which is preliminary data.</text>
</comment>
<dbReference type="EMBL" id="AVBF01000060">
    <property type="protein sequence ID" value="KGP71512.1"/>
    <property type="molecule type" value="Genomic_DNA"/>
</dbReference>
<feature type="region of interest" description="Disordered" evidence="1">
    <location>
        <begin position="281"/>
        <end position="307"/>
    </location>
</feature>